<evidence type="ECO:0000313" key="2">
    <source>
        <dbReference type="Proteomes" id="UP000005104"/>
    </source>
</evidence>
<keyword evidence="2" id="KW-1185">Reference proteome</keyword>
<dbReference type="OrthoDB" id="3533713at2"/>
<evidence type="ECO:0000313" key="1">
    <source>
        <dbReference type="EMBL" id="EHQ90113.1"/>
    </source>
</evidence>
<protein>
    <recommendedName>
        <fullName evidence="3">Rhodanese-related sulfurtransferase</fullName>
    </recommendedName>
</protein>
<accession>H5XVN0</accession>
<organism evidence="1 2">
    <name type="scientific">Desulfosporosinus youngiae DSM 17734</name>
    <dbReference type="NCBI Taxonomy" id="768710"/>
    <lineage>
        <taxon>Bacteria</taxon>
        <taxon>Bacillati</taxon>
        <taxon>Bacillota</taxon>
        <taxon>Clostridia</taxon>
        <taxon>Eubacteriales</taxon>
        <taxon>Desulfitobacteriaceae</taxon>
        <taxon>Desulfosporosinus</taxon>
    </lineage>
</organism>
<dbReference type="AlphaFoldDB" id="H5XVN0"/>
<reference evidence="1 2" key="1">
    <citation type="submission" date="2011-11" db="EMBL/GenBank/DDBJ databases">
        <title>The Noncontiguous Finished genome of Desulfosporosinus youngiae DSM 17734.</title>
        <authorList>
            <consortium name="US DOE Joint Genome Institute (JGI-PGF)"/>
            <person name="Lucas S."/>
            <person name="Han J."/>
            <person name="Lapidus A."/>
            <person name="Cheng J.-F."/>
            <person name="Goodwin L."/>
            <person name="Pitluck S."/>
            <person name="Peters L."/>
            <person name="Ovchinnikova G."/>
            <person name="Lu M."/>
            <person name="Land M.L."/>
            <person name="Hauser L."/>
            <person name="Pester M."/>
            <person name="Spring S."/>
            <person name="Ollivier B."/>
            <person name="Rattei T."/>
            <person name="Klenk H.-P."/>
            <person name="Wagner M."/>
            <person name="Loy A."/>
            <person name="Woyke T.J."/>
        </authorList>
    </citation>
    <scope>NUCLEOTIDE SEQUENCE [LARGE SCALE GENOMIC DNA]</scope>
    <source>
        <strain evidence="1 2">DSM 17734</strain>
    </source>
</reference>
<name>H5XVN0_9FIRM</name>
<sequence length="100" mass="11972">MNLLKWLEDWYYSNCDGDWEHLYGVTISTLDNPGWTIKIELLETFMETKQFQAIKHFRTEEDWIDCKVTNGVFTGCGGPRNLEEIIRIFYKWVESNEEKN</sequence>
<proteinExistence type="predicted"/>
<dbReference type="Proteomes" id="UP000005104">
    <property type="component" value="Chromosome"/>
</dbReference>
<dbReference type="InterPro" id="IPR028228">
    <property type="entry name" value="Imm53"/>
</dbReference>
<dbReference type="Pfam" id="PF15580">
    <property type="entry name" value="Imm53"/>
    <property type="match status" value="1"/>
</dbReference>
<gene>
    <name evidence="1" type="ORF">DesyoDRAFT_3073</name>
</gene>
<evidence type="ECO:0008006" key="3">
    <source>
        <dbReference type="Google" id="ProtNLM"/>
    </source>
</evidence>
<dbReference type="EMBL" id="CM001441">
    <property type="protein sequence ID" value="EHQ90113.1"/>
    <property type="molecule type" value="Genomic_DNA"/>
</dbReference>
<dbReference type="HOGENOM" id="CLU_162450_0_0_9"/>
<dbReference type="eggNOG" id="ENOG503307X">
    <property type="taxonomic scope" value="Bacteria"/>
</dbReference>
<dbReference type="STRING" id="768710.DesyoDRAFT_3073"/>